<dbReference type="EMBL" id="JASBWT010000041">
    <property type="protein sequence ID" value="KAJ9092183.1"/>
    <property type="molecule type" value="Genomic_DNA"/>
</dbReference>
<organism evidence="1 2">
    <name type="scientific">Naganishia friedmannii</name>
    <dbReference type="NCBI Taxonomy" id="89922"/>
    <lineage>
        <taxon>Eukaryota</taxon>
        <taxon>Fungi</taxon>
        <taxon>Dikarya</taxon>
        <taxon>Basidiomycota</taxon>
        <taxon>Agaricomycotina</taxon>
        <taxon>Tremellomycetes</taxon>
        <taxon>Filobasidiales</taxon>
        <taxon>Filobasidiaceae</taxon>
        <taxon>Naganishia</taxon>
    </lineage>
</organism>
<gene>
    <name evidence="1" type="ORF">QFC21_006928</name>
</gene>
<sequence>MNALRYASTSAVSAGKHKVVVVGAGSGGLAVANQLYNSFRANGKELGKGDVAVIDVLAEEACVEFSLFFHDDMGFTVTITFSSRVP</sequence>
<protein>
    <submittedName>
        <fullName evidence="1">Uncharacterized protein</fullName>
    </submittedName>
</protein>
<evidence type="ECO:0000313" key="1">
    <source>
        <dbReference type="EMBL" id="KAJ9092183.1"/>
    </source>
</evidence>
<accession>A0ACC2UYN7</accession>
<name>A0ACC2UYN7_9TREE</name>
<comment type="caution">
    <text evidence="1">The sequence shown here is derived from an EMBL/GenBank/DDBJ whole genome shotgun (WGS) entry which is preliminary data.</text>
</comment>
<evidence type="ECO:0000313" key="2">
    <source>
        <dbReference type="Proteomes" id="UP001227268"/>
    </source>
</evidence>
<dbReference type="Proteomes" id="UP001227268">
    <property type="component" value="Unassembled WGS sequence"/>
</dbReference>
<keyword evidence="2" id="KW-1185">Reference proteome</keyword>
<reference evidence="1" key="1">
    <citation type="submission" date="2023-04" db="EMBL/GenBank/DDBJ databases">
        <title>Draft Genome sequencing of Naganishia species isolated from polar environments using Oxford Nanopore Technology.</title>
        <authorList>
            <person name="Leo P."/>
            <person name="Venkateswaran K."/>
        </authorList>
    </citation>
    <scope>NUCLEOTIDE SEQUENCE</scope>
    <source>
        <strain evidence="1">MNA-CCFEE 5423</strain>
    </source>
</reference>
<proteinExistence type="predicted"/>